<accession>A0A6J6QHA4</accession>
<dbReference type="InterPro" id="IPR000014">
    <property type="entry name" value="PAS"/>
</dbReference>
<dbReference type="InterPro" id="IPR050482">
    <property type="entry name" value="Sensor_HK_TwoCompSys"/>
</dbReference>
<dbReference type="PROSITE" id="PS50113">
    <property type="entry name" value="PAC"/>
    <property type="match status" value="1"/>
</dbReference>
<keyword evidence="1" id="KW-0808">Transferase</keyword>
<dbReference type="InterPro" id="IPR003594">
    <property type="entry name" value="HATPase_dom"/>
</dbReference>
<dbReference type="InterPro" id="IPR011712">
    <property type="entry name" value="Sig_transdc_His_kin_sub3_dim/P"/>
</dbReference>
<dbReference type="CDD" id="cd16917">
    <property type="entry name" value="HATPase_UhpB-NarQ-NarX-like"/>
    <property type="match status" value="1"/>
</dbReference>
<dbReference type="EMBL" id="CAESGF010000003">
    <property type="protein sequence ID" value="CAB4362897.1"/>
    <property type="molecule type" value="Genomic_DNA"/>
</dbReference>
<dbReference type="AlphaFoldDB" id="A0A6J6QHA4"/>
<reference evidence="6" key="1">
    <citation type="submission" date="2020-05" db="EMBL/GenBank/DDBJ databases">
        <authorList>
            <person name="Chiriac C."/>
            <person name="Salcher M."/>
            <person name="Ghai R."/>
            <person name="Kavagutti S V."/>
        </authorList>
    </citation>
    <scope>NUCLEOTIDE SEQUENCE</scope>
</reference>
<dbReference type="Gene3D" id="1.20.5.1930">
    <property type="match status" value="1"/>
</dbReference>
<feature type="domain" description="PAS" evidence="3">
    <location>
        <begin position="1"/>
        <end position="44"/>
    </location>
</feature>
<dbReference type="EMBL" id="CAEZYF010000003">
    <property type="protein sequence ID" value="CAB4711201.1"/>
    <property type="molecule type" value="Genomic_DNA"/>
</dbReference>
<dbReference type="PROSITE" id="PS50112">
    <property type="entry name" value="PAS"/>
    <property type="match status" value="1"/>
</dbReference>
<dbReference type="PANTHER" id="PTHR24421:SF56">
    <property type="entry name" value="OXYGEN SENSOR HISTIDINE KINASE RESPONSE REGULATOR DOST"/>
    <property type="match status" value="1"/>
</dbReference>
<name>A0A6J6QHA4_9ZZZZ</name>
<dbReference type="PANTHER" id="PTHR24421">
    <property type="entry name" value="NITRATE/NITRITE SENSOR PROTEIN NARX-RELATED"/>
    <property type="match status" value="1"/>
</dbReference>
<dbReference type="Gene3D" id="3.30.565.10">
    <property type="entry name" value="Histidine kinase-like ATPase, C-terminal domain"/>
    <property type="match status" value="1"/>
</dbReference>
<dbReference type="EMBL" id="CAFBMT010000003">
    <property type="protein sequence ID" value="CAB4918925.1"/>
    <property type="molecule type" value="Genomic_DNA"/>
</dbReference>
<evidence type="ECO:0000313" key="7">
    <source>
        <dbReference type="EMBL" id="CAB4809981.1"/>
    </source>
</evidence>
<dbReference type="SUPFAM" id="SSF55874">
    <property type="entry name" value="ATPase domain of HSP90 chaperone/DNA topoisomerase II/histidine kinase"/>
    <property type="match status" value="1"/>
</dbReference>
<evidence type="ECO:0000259" key="4">
    <source>
        <dbReference type="PROSITE" id="PS50113"/>
    </source>
</evidence>
<organism evidence="6">
    <name type="scientific">freshwater metagenome</name>
    <dbReference type="NCBI Taxonomy" id="449393"/>
    <lineage>
        <taxon>unclassified sequences</taxon>
        <taxon>metagenomes</taxon>
        <taxon>ecological metagenomes</taxon>
    </lineage>
</organism>
<dbReference type="SMART" id="SM00387">
    <property type="entry name" value="HATPase_c"/>
    <property type="match status" value="1"/>
</dbReference>
<dbReference type="CDD" id="cd00130">
    <property type="entry name" value="PAS"/>
    <property type="match status" value="1"/>
</dbReference>
<dbReference type="GO" id="GO:0046983">
    <property type="term" value="F:protein dimerization activity"/>
    <property type="evidence" value="ECO:0007669"/>
    <property type="project" value="InterPro"/>
</dbReference>
<dbReference type="SMART" id="SM00091">
    <property type="entry name" value="PAS"/>
    <property type="match status" value="1"/>
</dbReference>
<evidence type="ECO:0000256" key="1">
    <source>
        <dbReference type="ARBA" id="ARBA00022679"/>
    </source>
</evidence>
<evidence type="ECO:0000259" key="3">
    <source>
        <dbReference type="PROSITE" id="PS50112"/>
    </source>
</evidence>
<feature type="domain" description="PAC" evidence="4">
    <location>
        <begin position="67"/>
        <end position="117"/>
    </location>
</feature>
<sequence length="320" mass="34458">MPDGVVIVNTDGEIVLVNREVERLLGYPRAELLGNKVEMLLAPELADVHAGHREGFLQASRRRAMGRGLDLSARRSDGSMFPVEISLAPAQVAGDPVVIATIRDVTADRLADAELAEAHQRVLLAEDHERIARDLHDTVIQRLFAAGLSLQSVLPVVPDNAKVKIERILDDQDDAIRELRTAIFGLSSKRAAGRTIRVVVNQLVDDVGRVLGFRPTLHFNGVLDSIDSEVTDEVAAVVREALSNVARHSHARKVEVSLSHVGERLAVVIADDGAGIPSSHRLGSGLLNMHDRAARLNGTCTVTSGEGAGTTVRWQVPVGS</sequence>
<dbReference type="InterPro" id="IPR035965">
    <property type="entry name" value="PAS-like_dom_sf"/>
</dbReference>
<dbReference type="GO" id="GO:0016020">
    <property type="term" value="C:membrane"/>
    <property type="evidence" value="ECO:0007669"/>
    <property type="project" value="InterPro"/>
</dbReference>
<dbReference type="GO" id="GO:0000155">
    <property type="term" value="F:phosphorelay sensor kinase activity"/>
    <property type="evidence" value="ECO:0007669"/>
    <property type="project" value="InterPro"/>
</dbReference>
<dbReference type="Gene3D" id="3.30.450.20">
    <property type="entry name" value="PAS domain"/>
    <property type="match status" value="1"/>
</dbReference>
<dbReference type="Pfam" id="PF07730">
    <property type="entry name" value="HisKA_3"/>
    <property type="match status" value="1"/>
</dbReference>
<dbReference type="SUPFAM" id="SSF55785">
    <property type="entry name" value="PYP-like sensor domain (PAS domain)"/>
    <property type="match status" value="1"/>
</dbReference>
<evidence type="ECO:0000313" key="5">
    <source>
        <dbReference type="EMBL" id="CAB4362897.1"/>
    </source>
</evidence>
<dbReference type="Pfam" id="PF02518">
    <property type="entry name" value="HATPase_c"/>
    <property type="match status" value="1"/>
</dbReference>
<dbReference type="EMBL" id="CAFAAV010000035">
    <property type="protein sequence ID" value="CAB4809981.1"/>
    <property type="molecule type" value="Genomic_DNA"/>
</dbReference>
<dbReference type="NCBIfam" id="TIGR00229">
    <property type="entry name" value="sensory_box"/>
    <property type="match status" value="1"/>
</dbReference>
<dbReference type="InterPro" id="IPR000700">
    <property type="entry name" value="PAS-assoc_C"/>
</dbReference>
<keyword evidence="2" id="KW-0418">Kinase</keyword>
<gene>
    <name evidence="6" type="ORF">UFOPK2656_00686</name>
    <name evidence="7" type="ORF">UFOPK3099_00665</name>
    <name evidence="8" type="ORF">UFOPK3651_00724</name>
    <name evidence="5" type="ORF">UFOPK4189_00684</name>
</gene>
<protein>
    <submittedName>
        <fullName evidence="6">Unannotated protein</fullName>
    </submittedName>
</protein>
<dbReference type="Pfam" id="PF13426">
    <property type="entry name" value="PAS_9"/>
    <property type="match status" value="1"/>
</dbReference>
<proteinExistence type="predicted"/>
<dbReference type="InterPro" id="IPR036890">
    <property type="entry name" value="HATPase_C_sf"/>
</dbReference>
<evidence type="ECO:0000313" key="8">
    <source>
        <dbReference type="EMBL" id="CAB4918925.1"/>
    </source>
</evidence>
<evidence type="ECO:0000313" key="6">
    <source>
        <dbReference type="EMBL" id="CAB4711201.1"/>
    </source>
</evidence>
<evidence type="ECO:0000256" key="2">
    <source>
        <dbReference type="ARBA" id="ARBA00022777"/>
    </source>
</evidence>